<evidence type="ECO:0000313" key="3">
    <source>
        <dbReference type="Proteomes" id="UP000011761"/>
    </source>
</evidence>
<keyword evidence="3" id="KW-1185">Reference proteome</keyword>
<evidence type="ECO:0000313" key="2">
    <source>
        <dbReference type="EMBL" id="EMC99665.1"/>
    </source>
</evidence>
<dbReference type="AlphaFoldDB" id="M2NKK6"/>
<dbReference type="RefSeq" id="XP_007673267.1">
    <property type="nucleotide sequence ID" value="XM_007675077.1"/>
</dbReference>
<name>M2NKK6_BAUPA</name>
<feature type="compositionally biased region" description="Basic and acidic residues" evidence="1">
    <location>
        <begin position="90"/>
        <end position="104"/>
    </location>
</feature>
<sequence>MRVRSDDDLFSEDFTPVAQSVLEQPQLMPFRSKREGPRGRRNAGGRARAEGTYSVRGQHNDVAGSAAGPANGNTESLPRAAPPENAPTGPRKDTVGAVRGDRHATGGLRKPKLTEDELAEKMARITLRNEELSAAHARAEADAASFAEREAQAKHVSAQRQREERRDRQQMMGERERNRMRKLKAMEGREWDAEKREDDFQRGGRFDKAGGFAGDTQDYSDGREYSYREPRGGQSSRAGRRVGDVAARAQTAPQKEDFPALLAAPKTPAVAKDASASAQATLSTSGDVASWADQVESSTT</sequence>
<dbReference type="KEGG" id="bcom:BAUCODRAFT_345134"/>
<feature type="compositionally biased region" description="Basic and acidic residues" evidence="1">
    <location>
        <begin position="184"/>
        <end position="208"/>
    </location>
</feature>
<feature type="compositionally biased region" description="Basic and acidic residues" evidence="1">
    <location>
        <begin position="160"/>
        <end position="177"/>
    </location>
</feature>
<feature type="region of interest" description="Disordered" evidence="1">
    <location>
        <begin position="1"/>
        <end position="115"/>
    </location>
</feature>
<feature type="compositionally biased region" description="Low complexity" evidence="1">
    <location>
        <begin position="269"/>
        <end position="285"/>
    </location>
</feature>
<feature type="compositionally biased region" description="Basic and acidic residues" evidence="1">
    <location>
        <begin position="220"/>
        <end position="231"/>
    </location>
</feature>
<feature type="compositionally biased region" description="Basic and acidic residues" evidence="1">
    <location>
        <begin position="135"/>
        <end position="153"/>
    </location>
</feature>
<organism evidence="2 3">
    <name type="scientific">Baudoinia panamericana (strain UAMH 10762)</name>
    <name type="common">Angels' share fungus</name>
    <name type="synonym">Baudoinia compniacensis (strain UAMH 10762)</name>
    <dbReference type="NCBI Taxonomy" id="717646"/>
    <lineage>
        <taxon>Eukaryota</taxon>
        <taxon>Fungi</taxon>
        <taxon>Dikarya</taxon>
        <taxon>Ascomycota</taxon>
        <taxon>Pezizomycotina</taxon>
        <taxon>Dothideomycetes</taxon>
        <taxon>Dothideomycetidae</taxon>
        <taxon>Mycosphaerellales</taxon>
        <taxon>Teratosphaeriaceae</taxon>
        <taxon>Baudoinia</taxon>
    </lineage>
</organism>
<dbReference type="OrthoDB" id="2402960at2759"/>
<gene>
    <name evidence="2" type="ORF">BAUCODRAFT_345134</name>
</gene>
<proteinExistence type="predicted"/>
<feature type="region of interest" description="Disordered" evidence="1">
    <location>
        <begin position="135"/>
        <end position="300"/>
    </location>
</feature>
<dbReference type="eggNOG" id="ENOG502SAXX">
    <property type="taxonomic scope" value="Eukaryota"/>
</dbReference>
<reference evidence="2 3" key="1">
    <citation type="journal article" date="2012" name="PLoS Pathog.">
        <title>Diverse lifestyles and strategies of plant pathogenesis encoded in the genomes of eighteen Dothideomycetes fungi.</title>
        <authorList>
            <person name="Ohm R.A."/>
            <person name="Feau N."/>
            <person name="Henrissat B."/>
            <person name="Schoch C.L."/>
            <person name="Horwitz B.A."/>
            <person name="Barry K.W."/>
            <person name="Condon B.J."/>
            <person name="Copeland A.C."/>
            <person name="Dhillon B."/>
            <person name="Glaser F."/>
            <person name="Hesse C.N."/>
            <person name="Kosti I."/>
            <person name="LaButti K."/>
            <person name="Lindquist E.A."/>
            <person name="Lucas S."/>
            <person name="Salamov A.A."/>
            <person name="Bradshaw R.E."/>
            <person name="Ciuffetti L."/>
            <person name="Hamelin R.C."/>
            <person name="Kema G.H.J."/>
            <person name="Lawrence C."/>
            <person name="Scott J.A."/>
            <person name="Spatafora J.W."/>
            <person name="Turgeon B.G."/>
            <person name="de Wit P.J.G.M."/>
            <person name="Zhong S."/>
            <person name="Goodwin S.B."/>
            <person name="Grigoriev I.V."/>
        </authorList>
    </citation>
    <scope>NUCLEOTIDE SEQUENCE [LARGE SCALE GENOMIC DNA]</scope>
    <source>
        <strain evidence="2 3">UAMH 10762</strain>
    </source>
</reference>
<dbReference type="OMA" id="NGREWDS"/>
<accession>M2NKK6</accession>
<dbReference type="Proteomes" id="UP000011761">
    <property type="component" value="Unassembled WGS sequence"/>
</dbReference>
<dbReference type="STRING" id="717646.M2NKK6"/>
<dbReference type="EMBL" id="KB445551">
    <property type="protein sequence ID" value="EMC99665.1"/>
    <property type="molecule type" value="Genomic_DNA"/>
</dbReference>
<protein>
    <submittedName>
        <fullName evidence="2">Uncharacterized protein</fullName>
    </submittedName>
</protein>
<dbReference type="GeneID" id="19112435"/>
<evidence type="ECO:0000256" key="1">
    <source>
        <dbReference type="SAM" id="MobiDB-lite"/>
    </source>
</evidence>
<dbReference type="HOGENOM" id="CLU_043406_0_0_1"/>